<dbReference type="Proteomes" id="UP001362999">
    <property type="component" value="Unassembled WGS sequence"/>
</dbReference>
<name>A0AAW0AQK3_9AGAR</name>
<evidence type="ECO:0000256" key="1">
    <source>
        <dbReference type="SAM" id="MobiDB-lite"/>
    </source>
</evidence>
<accession>A0AAW0AQK3</accession>
<evidence type="ECO:0000313" key="3">
    <source>
        <dbReference type="Proteomes" id="UP001362999"/>
    </source>
</evidence>
<dbReference type="EMBL" id="JAWWNJ010000056">
    <property type="protein sequence ID" value="KAK7014674.1"/>
    <property type="molecule type" value="Genomic_DNA"/>
</dbReference>
<protein>
    <submittedName>
        <fullName evidence="2">Uncharacterized protein</fullName>
    </submittedName>
</protein>
<feature type="region of interest" description="Disordered" evidence="1">
    <location>
        <begin position="1"/>
        <end position="72"/>
    </location>
</feature>
<sequence>MKTPPETGVRAVESHTRVQGPPSRPSRIRATERTLQTEPASDKTTAESRRVVEYPRQPHPLEPNPAQSTTGA</sequence>
<evidence type="ECO:0000313" key="2">
    <source>
        <dbReference type="EMBL" id="KAK7014674.1"/>
    </source>
</evidence>
<organism evidence="2 3">
    <name type="scientific">Favolaschia claudopus</name>
    <dbReference type="NCBI Taxonomy" id="2862362"/>
    <lineage>
        <taxon>Eukaryota</taxon>
        <taxon>Fungi</taxon>
        <taxon>Dikarya</taxon>
        <taxon>Basidiomycota</taxon>
        <taxon>Agaricomycotina</taxon>
        <taxon>Agaricomycetes</taxon>
        <taxon>Agaricomycetidae</taxon>
        <taxon>Agaricales</taxon>
        <taxon>Marasmiineae</taxon>
        <taxon>Mycenaceae</taxon>
        <taxon>Favolaschia</taxon>
    </lineage>
</organism>
<reference evidence="2 3" key="1">
    <citation type="journal article" date="2024" name="J Genomics">
        <title>Draft genome sequencing and assembly of Favolaschia claudopus CIRM-BRFM 2984 isolated from oak limbs.</title>
        <authorList>
            <person name="Navarro D."/>
            <person name="Drula E."/>
            <person name="Chaduli D."/>
            <person name="Cazenave R."/>
            <person name="Ahrendt S."/>
            <person name="Wang J."/>
            <person name="Lipzen A."/>
            <person name="Daum C."/>
            <person name="Barry K."/>
            <person name="Grigoriev I.V."/>
            <person name="Favel A."/>
            <person name="Rosso M.N."/>
            <person name="Martin F."/>
        </authorList>
    </citation>
    <scope>NUCLEOTIDE SEQUENCE [LARGE SCALE GENOMIC DNA]</scope>
    <source>
        <strain evidence="2 3">CIRM-BRFM 2984</strain>
    </source>
</reference>
<dbReference type="AlphaFoldDB" id="A0AAW0AQK3"/>
<gene>
    <name evidence="2" type="ORF">R3P38DRAFT_3205625</name>
</gene>
<comment type="caution">
    <text evidence="2">The sequence shown here is derived from an EMBL/GenBank/DDBJ whole genome shotgun (WGS) entry which is preliminary data.</text>
</comment>
<feature type="compositionally biased region" description="Basic and acidic residues" evidence="1">
    <location>
        <begin position="40"/>
        <end position="53"/>
    </location>
</feature>
<keyword evidence="3" id="KW-1185">Reference proteome</keyword>
<proteinExistence type="predicted"/>